<dbReference type="Pfam" id="PF05635">
    <property type="entry name" value="23S_rRNA_IVP"/>
    <property type="match status" value="1"/>
</dbReference>
<dbReference type="AlphaFoldDB" id="A0A4U1J0H7"/>
<keyword evidence="2" id="KW-1185">Reference proteome</keyword>
<proteinExistence type="predicted"/>
<name>A0A4U1J0H7_9BACT</name>
<dbReference type="EMBL" id="SSMQ01000046">
    <property type="protein sequence ID" value="TKD00516.1"/>
    <property type="molecule type" value="Genomic_DNA"/>
</dbReference>
<dbReference type="InterPro" id="IPR036583">
    <property type="entry name" value="23S_rRNA_IVS_sf"/>
</dbReference>
<reference evidence="1 2" key="1">
    <citation type="submission" date="2019-04" db="EMBL/GenBank/DDBJ databases">
        <authorList>
            <person name="Li Y."/>
            <person name="Wang J."/>
        </authorList>
    </citation>
    <scope>NUCLEOTIDE SEQUENCE [LARGE SCALE GENOMIC DNA]</scope>
    <source>
        <strain evidence="1 2">DSM 14668</strain>
    </source>
</reference>
<organism evidence="1 2">
    <name type="scientific">Polyangium fumosum</name>
    <dbReference type="NCBI Taxonomy" id="889272"/>
    <lineage>
        <taxon>Bacteria</taxon>
        <taxon>Pseudomonadati</taxon>
        <taxon>Myxococcota</taxon>
        <taxon>Polyangia</taxon>
        <taxon>Polyangiales</taxon>
        <taxon>Polyangiaceae</taxon>
        <taxon>Polyangium</taxon>
    </lineage>
</organism>
<evidence type="ECO:0000313" key="2">
    <source>
        <dbReference type="Proteomes" id="UP000309215"/>
    </source>
</evidence>
<dbReference type="Gene3D" id="1.20.1440.60">
    <property type="entry name" value="23S rRNA-intervening sequence"/>
    <property type="match status" value="1"/>
</dbReference>
<dbReference type="OrthoDB" id="5517271at2"/>
<evidence type="ECO:0000313" key="1">
    <source>
        <dbReference type="EMBL" id="TKD00516.1"/>
    </source>
</evidence>
<accession>A0A4U1J0H7</accession>
<comment type="caution">
    <text evidence="1">The sequence shown here is derived from an EMBL/GenBank/DDBJ whole genome shotgun (WGS) entry which is preliminary data.</text>
</comment>
<dbReference type="RefSeq" id="WP_136933268.1">
    <property type="nucleotide sequence ID" value="NZ_SSMQ01000046.1"/>
</dbReference>
<dbReference type="SUPFAM" id="SSF158446">
    <property type="entry name" value="IVS-encoded protein-like"/>
    <property type="match status" value="1"/>
</dbReference>
<protein>
    <submittedName>
        <fullName evidence="1">Four helix bundle protein</fullName>
    </submittedName>
</protein>
<gene>
    <name evidence="1" type="ORF">E8A74_33970</name>
</gene>
<dbReference type="InterPro" id="IPR012657">
    <property type="entry name" value="23S_rRNA-intervening_sequence"/>
</dbReference>
<sequence>MLRIYEVILLMAGDAAGVAEQIERRDSDLARQLRRAMHSVALNTAEGAGNTAGHKRQRYQTALGSAREVLACVQVAQAMRYIGTVDAHVLDRMDHVIATLGRLVYRRAS</sequence>
<dbReference type="Proteomes" id="UP000309215">
    <property type="component" value="Unassembled WGS sequence"/>
</dbReference>
<dbReference type="NCBIfam" id="TIGR02436">
    <property type="entry name" value="four helix bundle protein"/>
    <property type="match status" value="1"/>
</dbReference>